<evidence type="ECO:0000256" key="1">
    <source>
        <dbReference type="SAM" id="Phobius"/>
    </source>
</evidence>
<name>A0ABV2K5S0_SPOPS</name>
<keyword evidence="1" id="KW-0472">Membrane</keyword>
<dbReference type="Proteomes" id="UP001549104">
    <property type="component" value="Unassembled WGS sequence"/>
</dbReference>
<organism evidence="2 3">
    <name type="scientific">Sporosarcina psychrophila</name>
    <name type="common">Bacillus psychrophilus</name>
    <dbReference type="NCBI Taxonomy" id="1476"/>
    <lineage>
        <taxon>Bacteria</taxon>
        <taxon>Bacillati</taxon>
        <taxon>Bacillota</taxon>
        <taxon>Bacilli</taxon>
        <taxon>Bacillales</taxon>
        <taxon>Caryophanaceae</taxon>
        <taxon>Sporosarcina</taxon>
    </lineage>
</organism>
<keyword evidence="1" id="KW-1133">Transmembrane helix</keyword>
<proteinExistence type="predicted"/>
<sequence length="45" mass="4880">MKEAPSHLKDSSVMGLLHVTITVLYVITAMQLVMLAMDAVMTGMT</sequence>
<accession>A0ABV2K5S0</accession>
<dbReference type="RefSeq" id="WP_354312399.1">
    <property type="nucleotide sequence ID" value="NZ_JBEPME010000001.1"/>
</dbReference>
<evidence type="ECO:0000313" key="2">
    <source>
        <dbReference type="EMBL" id="MET3655945.1"/>
    </source>
</evidence>
<protein>
    <submittedName>
        <fullName evidence="2">Uncharacterized protein</fullName>
    </submittedName>
</protein>
<feature type="transmembrane region" description="Helical" evidence="1">
    <location>
        <begin position="12"/>
        <end position="37"/>
    </location>
</feature>
<reference evidence="2 3" key="1">
    <citation type="submission" date="2024-06" db="EMBL/GenBank/DDBJ databases">
        <title>Sorghum-associated microbial communities from plants grown in Nebraska, USA.</title>
        <authorList>
            <person name="Schachtman D."/>
        </authorList>
    </citation>
    <scope>NUCLEOTIDE SEQUENCE [LARGE SCALE GENOMIC DNA]</scope>
    <source>
        <strain evidence="2 3">1288</strain>
    </source>
</reference>
<evidence type="ECO:0000313" key="3">
    <source>
        <dbReference type="Proteomes" id="UP001549104"/>
    </source>
</evidence>
<comment type="caution">
    <text evidence="2">The sequence shown here is derived from an EMBL/GenBank/DDBJ whole genome shotgun (WGS) entry which is preliminary data.</text>
</comment>
<gene>
    <name evidence="2" type="ORF">ABIC55_001029</name>
</gene>
<keyword evidence="3" id="KW-1185">Reference proteome</keyword>
<dbReference type="EMBL" id="JBEPME010000001">
    <property type="protein sequence ID" value="MET3655945.1"/>
    <property type="molecule type" value="Genomic_DNA"/>
</dbReference>
<keyword evidence="1" id="KW-0812">Transmembrane</keyword>